<reference evidence="1 2" key="1">
    <citation type="submission" date="2019-01" db="EMBL/GenBank/DDBJ databases">
        <title>Draft genome sequence of Psathyrella aberdarensis IHI B618.</title>
        <authorList>
            <person name="Buettner E."/>
            <person name="Kellner H."/>
        </authorList>
    </citation>
    <scope>NUCLEOTIDE SEQUENCE [LARGE SCALE GENOMIC DNA]</scope>
    <source>
        <strain evidence="1 2">IHI B618</strain>
    </source>
</reference>
<sequence>MKGNIYSVQVDIDLPQIGVICSQSARGSSLIESISEITLPRAAGTYALQYTDFD</sequence>
<evidence type="ECO:0000313" key="2">
    <source>
        <dbReference type="Proteomes" id="UP000290288"/>
    </source>
</evidence>
<comment type="caution">
    <text evidence="1">The sequence shown here is derived from an EMBL/GenBank/DDBJ whole genome shotgun (WGS) entry which is preliminary data.</text>
</comment>
<evidence type="ECO:0000313" key="1">
    <source>
        <dbReference type="EMBL" id="RXW23689.1"/>
    </source>
</evidence>
<dbReference type="Proteomes" id="UP000290288">
    <property type="component" value="Unassembled WGS sequence"/>
</dbReference>
<dbReference type="AlphaFoldDB" id="A0A4Q2DTY9"/>
<proteinExistence type="predicted"/>
<dbReference type="InterPro" id="IPR027417">
    <property type="entry name" value="P-loop_NTPase"/>
</dbReference>
<accession>A0A4Q2DTY9</accession>
<gene>
    <name evidence="1" type="ORF">EST38_g2160</name>
</gene>
<dbReference type="Gene3D" id="3.40.50.300">
    <property type="entry name" value="P-loop containing nucleotide triphosphate hydrolases"/>
    <property type="match status" value="1"/>
</dbReference>
<keyword evidence="2" id="KW-1185">Reference proteome</keyword>
<organism evidence="1 2">
    <name type="scientific">Candolleomyces aberdarensis</name>
    <dbReference type="NCBI Taxonomy" id="2316362"/>
    <lineage>
        <taxon>Eukaryota</taxon>
        <taxon>Fungi</taxon>
        <taxon>Dikarya</taxon>
        <taxon>Basidiomycota</taxon>
        <taxon>Agaricomycotina</taxon>
        <taxon>Agaricomycetes</taxon>
        <taxon>Agaricomycetidae</taxon>
        <taxon>Agaricales</taxon>
        <taxon>Agaricineae</taxon>
        <taxon>Psathyrellaceae</taxon>
        <taxon>Candolleomyces</taxon>
    </lineage>
</organism>
<name>A0A4Q2DTY9_9AGAR</name>
<protein>
    <submittedName>
        <fullName evidence="1">Uncharacterized protein</fullName>
    </submittedName>
</protein>
<dbReference type="EMBL" id="SDEE01000035">
    <property type="protein sequence ID" value="RXW23689.1"/>
    <property type="molecule type" value="Genomic_DNA"/>
</dbReference>